<accession>A0ACA9SLK8</accession>
<dbReference type="EMBL" id="CAJVQC010133808">
    <property type="protein sequence ID" value="CAG8842326.1"/>
    <property type="molecule type" value="Genomic_DNA"/>
</dbReference>
<organism evidence="1 2">
    <name type="scientific">Racocetra persica</name>
    <dbReference type="NCBI Taxonomy" id="160502"/>
    <lineage>
        <taxon>Eukaryota</taxon>
        <taxon>Fungi</taxon>
        <taxon>Fungi incertae sedis</taxon>
        <taxon>Mucoromycota</taxon>
        <taxon>Glomeromycotina</taxon>
        <taxon>Glomeromycetes</taxon>
        <taxon>Diversisporales</taxon>
        <taxon>Gigasporaceae</taxon>
        <taxon>Racocetra</taxon>
    </lineage>
</organism>
<evidence type="ECO:0000313" key="2">
    <source>
        <dbReference type="Proteomes" id="UP000789920"/>
    </source>
</evidence>
<comment type="caution">
    <text evidence="1">The sequence shown here is derived from an EMBL/GenBank/DDBJ whole genome shotgun (WGS) entry which is preliminary data.</text>
</comment>
<protein>
    <submittedName>
        <fullName evidence="1">27493_t:CDS:1</fullName>
    </submittedName>
</protein>
<reference evidence="1" key="1">
    <citation type="submission" date="2021-06" db="EMBL/GenBank/DDBJ databases">
        <authorList>
            <person name="Kallberg Y."/>
            <person name="Tangrot J."/>
            <person name="Rosling A."/>
        </authorList>
    </citation>
    <scope>NUCLEOTIDE SEQUENCE</scope>
    <source>
        <strain evidence="1">MA461A</strain>
    </source>
</reference>
<feature type="non-terminal residue" evidence="1">
    <location>
        <position position="61"/>
    </location>
</feature>
<name>A0ACA9SLK8_9GLOM</name>
<feature type="non-terminal residue" evidence="1">
    <location>
        <position position="1"/>
    </location>
</feature>
<sequence length="61" mass="7214">PKIVPNTPKLYADLMKRCWNNKKEERPSAFELYTTIGTWLINMPQPQVLHPDNVPYSTYHQ</sequence>
<evidence type="ECO:0000313" key="1">
    <source>
        <dbReference type="EMBL" id="CAG8842326.1"/>
    </source>
</evidence>
<proteinExistence type="predicted"/>
<dbReference type="Proteomes" id="UP000789920">
    <property type="component" value="Unassembled WGS sequence"/>
</dbReference>
<keyword evidence="2" id="KW-1185">Reference proteome</keyword>
<gene>
    <name evidence="1" type="ORF">RPERSI_LOCUS32270</name>
</gene>